<name>A0ABR3KZU5_TRISP</name>
<protein>
    <submittedName>
        <fullName evidence="2">Chimeric ERCC6-PGBD3 protein</fullName>
    </submittedName>
</protein>
<dbReference type="EMBL" id="JBEUSY010000021">
    <property type="protein sequence ID" value="KAL1246200.1"/>
    <property type="molecule type" value="Genomic_DNA"/>
</dbReference>
<proteinExistence type="predicted"/>
<evidence type="ECO:0000313" key="3">
    <source>
        <dbReference type="Proteomes" id="UP001558632"/>
    </source>
</evidence>
<dbReference type="Proteomes" id="UP001558632">
    <property type="component" value="Unassembled WGS sequence"/>
</dbReference>
<evidence type="ECO:0000313" key="2">
    <source>
        <dbReference type="EMBL" id="KAL1246200.1"/>
    </source>
</evidence>
<reference evidence="2 3" key="1">
    <citation type="submission" date="2024-07" db="EMBL/GenBank/DDBJ databases">
        <title>Enhanced genomic and transcriptomic resources for Trichinella pseudospiralis and T. spiralis underpin the discovery of pronounced molecular differences between stages and species.</title>
        <authorList>
            <person name="Pasi K.K."/>
            <person name="La Rosa G."/>
            <person name="Gomez-Morales M.A."/>
            <person name="Tosini F."/>
            <person name="Sumanam S."/>
            <person name="Young N.D."/>
            <person name="Chang B.C."/>
            <person name="Robin G.B."/>
        </authorList>
    </citation>
    <scope>NUCLEOTIDE SEQUENCE [LARGE SCALE GENOMIC DNA]</scope>
    <source>
        <strain evidence="2">ISS534</strain>
    </source>
</reference>
<accession>A0ABR3KZU5</accession>
<dbReference type="PANTHER" id="PTHR47055:SF3">
    <property type="entry name" value="PHORBOL-ESTER_DAG-TYPE DOMAIN-CONTAINING PROTEIN"/>
    <property type="match status" value="1"/>
</dbReference>
<organism evidence="2 3">
    <name type="scientific">Trichinella spiralis</name>
    <name type="common">Trichina worm</name>
    <dbReference type="NCBI Taxonomy" id="6334"/>
    <lineage>
        <taxon>Eukaryota</taxon>
        <taxon>Metazoa</taxon>
        <taxon>Ecdysozoa</taxon>
        <taxon>Nematoda</taxon>
        <taxon>Enoplea</taxon>
        <taxon>Dorylaimia</taxon>
        <taxon>Trichinellida</taxon>
        <taxon>Trichinellidae</taxon>
        <taxon>Trichinella</taxon>
    </lineage>
</organism>
<dbReference type="InterPro" id="IPR052638">
    <property type="entry name" value="PiggyBac_TE-derived"/>
</dbReference>
<keyword evidence="3" id="KW-1185">Reference proteome</keyword>
<dbReference type="Pfam" id="PF13843">
    <property type="entry name" value="DDE_Tnp_1_7"/>
    <property type="match status" value="1"/>
</dbReference>
<comment type="caution">
    <text evidence="2">The sequence shown here is derived from an EMBL/GenBank/DDBJ whole genome shotgun (WGS) entry which is preliminary data.</text>
</comment>
<gene>
    <name evidence="2" type="ORF">TSPI_04698</name>
</gene>
<dbReference type="InterPro" id="IPR029526">
    <property type="entry name" value="PGBD"/>
</dbReference>
<feature type="domain" description="PiggyBac transposable element-derived protein" evidence="1">
    <location>
        <begin position="13"/>
        <end position="128"/>
    </location>
</feature>
<evidence type="ECO:0000259" key="1">
    <source>
        <dbReference type="Pfam" id="PF13843"/>
    </source>
</evidence>
<sequence length="143" mass="16694">MLTFANAASVTTSRNRFQELKWFLHIADYQNLSAGDKMSRSSSLRYYDRADLWYFSLALGIDESMVPYYGRRSSKIFIRGKPIRMGYKVWMLCGRDGYSYHPNIHQGKESASERAPHSERVVTRMVDDGHCQSFMRKTSRNVF</sequence>
<dbReference type="PANTHER" id="PTHR47055">
    <property type="entry name" value="DDE_TNP_1_7 DOMAIN-CONTAINING PROTEIN"/>
    <property type="match status" value="1"/>
</dbReference>